<comment type="similarity">
    <text evidence="8">Belongs to the glycosyltransferase 2 family. GtrB subfamily.</text>
</comment>
<evidence type="ECO:0000256" key="3">
    <source>
        <dbReference type="ARBA" id="ARBA00022676"/>
    </source>
</evidence>
<evidence type="ECO:0000256" key="4">
    <source>
        <dbReference type="ARBA" id="ARBA00022679"/>
    </source>
</evidence>
<feature type="transmembrane region" description="Helical" evidence="9">
    <location>
        <begin position="269"/>
        <end position="293"/>
    </location>
</feature>
<dbReference type="EMBL" id="CP036267">
    <property type="protein sequence ID" value="QDT33554.1"/>
    <property type="molecule type" value="Genomic_DNA"/>
</dbReference>
<dbReference type="GO" id="GO:0005886">
    <property type="term" value="C:plasma membrane"/>
    <property type="evidence" value="ECO:0007669"/>
    <property type="project" value="UniProtKB-SubCell"/>
</dbReference>
<keyword evidence="3" id="KW-0328">Glycosyltransferase</keyword>
<keyword evidence="12" id="KW-1185">Reference proteome</keyword>
<evidence type="ECO:0000256" key="2">
    <source>
        <dbReference type="ARBA" id="ARBA00022475"/>
    </source>
</evidence>
<sequence length="342" mass="38779">MKYSLVIPVFNEQETIPRLYQRVTEAAETWGDDFEILCIDDGSTDLTSDLLDDINSRDPRWKKISFSRNFGHQAAVSAGLSFAQGDVVGVIDGDLQDPPELLKKLFARWEEGYEVVYAVRASRREHFLKRFAYKSFYRLLQKCASIEIPLDAGDFCVMDRKVVNVMNGLPERTRFVRGLRTWSGFRQTGIEYNRDARDDGESKYTLSKLFRLAFDGILGFSALPLRIASLLGLIFCFCSALMVVALVIWRMTDVTIWGMNPSHSMGWTSLVSIALFLSGVQMLMLGIVGEYIARIFDEVKGRPGWIVAEATGFGCEKEFQVPTPKGVERFVTTEEAERARRL</sequence>
<dbReference type="Proteomes" id="UP000315724">
    <property type="component" value="Chromosome"/>
</dbReference>
<dbReference type="SUPFAM" id="SSF53448">
    <property type="entry name" value="Nucleotide-diphospho-sugar transferases"/>
    <property type="match status" value="1"/>
</dbReference>
<organism evidence="11 12">
    <name type="scientific">Thalassoglobus polymorphus</name>
    <dbReference type="NCBI Taxonomy" id="2527994"/>
    <lineage>
        <taxon>Bacteria</taxon>
        <taxon>Pseudomonadati</taxon>
        <taxon>Planctomycetota</taxon>
        <taxon>Planctomycetia</taxon>
        <taxon>Planctomycetales</taxon>
        <taxon>Planctomycetaceae</taxon>
        <taxon>Thalassoglobus</taxon>
    </lineage>
</organism>
<dbReference type="KEGG" id="tpol:Mal48_28070"/>
<keyword evidence="2" id="KW-1003">Cell membrane</keyword>
<evidence type="ECO:0000256" key="8">
    <source>
        <dbReference type="ARBA" id="ARBA00038152"/>
    </source>
</evidence>
<evidence type="ECO:0000256" key="6">
    <source>
        <dbReference type="ARBA" id="ARBA00022989"/>
    </source>
</evidence>
<evidence type="ECO:0000256" key="5">
    <source>
        <dbReference type="ARBA" id="ARBA00022692"/>
    </source>
</evidence>
<dbReference type="OrthoDB" id="9807778at2"/>
<dbReference type="FunFam" id="3.90.550.10:FF:000079">
    <property type="entry name" value="Probable glycosyl transferase"/>
    <property type="match status" value="1"/>
</dbReference>
<keyword evidence="6 9" id="KW-1133">Transmembrane helix</keyword>
<evidence type="ECO:0000313" key="11">
    <source>
        <dbReference type="EMBL" id="QDT33554.1"/>
    </source>
</evidence>
<dbReference type="GO" id="GO:0016757">
    <property type="term" value="F:glycosyltransferase activity"/>
    <property type="evidence" value="ECO:0007669"/>
    <property type="project" value="UniProtKB-KW"/>
</dbReference>
<dbReference type="InterPro" id="IPR001173">
    <property type="entry name" value="Glyco_trans_2-like"/>
</dbReference>
<reference evidence="11 12" key="1">
    <citation type="submission" date="2019-02" db="EMBL/GenBank/DDBJ databases">
        <title>Deep-cultivation of Planctomycetes and their phenomic and genomic characterization uncovers novel biology.</title>
        <authorList>
            <person name="Wiegand S."/>
            <person name="Jogler M."/>
            <person name="Boedeker C."/>
            <person name="Pinto D."/>
            <person name="Vollmers J."/>
            <person name="Rivas-Marin E."/>
            <person name="Kohn T."/>
            <person name="Peeters S.H."/>
            <person name="Heuer A."/>
            <person name="Rast P."/>
            <person name="Oberbeckmann S."/>
            <person name="Bunk B."/>
            <person name="Jeske O."/>
            <person name="Meyerdierks A."/>
            <person name="Storesund J.E."/>
            <person name="Kallscheuer N."/>
            <person name="Luecker S."/>
            <person name="Lage O.M."/>
            <person name="Pohl T."/>
            <person name="Merkel B.J."/>
            <person name="Hornburger P."/>
            <person name="Mueller R.-W."/>
            <person name="Bruemmer F."/>
            <person name="Labrenz M."/>
            <person name="Spormann A.M."/>
            <person name="Op den Camp H."/>
            <person name="Overmann J."/>
            <person name="Amann R."/>
            <person name="Jetten M.S.M."/>
            <person name="Mascher T."/>
            <person name="Medema M.H."/>
            <person name="Devos D.P."/>
            <person name="Kaster A.-K."/>
            <person name="Ovreas L."/>
            <person name="Rohde M."/>
            <person name="Galperin M.Y."/>
            <person name="Jogler C."/>
        </authorList>
    </citation>
    <scope>NUCLEOTIDE SEQUENCE [LARGE SCALE GENOMIC DNA]</scope>
    <source>
        <strain evidence="11 12">Mal48</strain>
    </source>
</reference>
<evidence type="ECO:0000259" key="10">
    <source>
        <dbReference type="Pfam" id="PF00535"/>
    </source>
</evidence>
<dbReference type="Pfam" id="PF00535">
    <property type="entry name" value="Glycos_transf_2"/>
    <property type="match status" value="1"/>
</dbReference>
<keyword evidence="4" id="KW-0808">Transferase</keyword>
<evidence type="ECO:0000256" key="9">
    <source>
        <dbReference type="SAM" id="Phobius"/>
    </source>
</evidence>
<name>A0A517QPM6_9PLAN</name>
<comment type="subcellular location">
    <subcellularLocation>
        <location evidence="1">Cell membrane</location>
        <topology evidence="1">Multi-pass membrane protein</topology>
    </subcellularLocation>
</comment>
<dbReference type="PANTHER" id="PTHR48090:SF1">
    <property type="entry name" value="PROPHAGE BACTOPRENOL GLUCOSYL TRANSFERASE HOMOLOG"/>
    <property type="match status" value="1"/>
</dbReference>
<gene>
    <name evidence="11" type="ORF">Mal48_28070</name>
</gene>
<protein>
    <recommendedName>
        <fullName evidence="10">Glycosyltransferase 2-like domain-containing protein</fullName>
    </recommendedName>
</protein>
<keyword evidence="7 9" id="KW-0472">Membrane</keyword>
<evidence type="ECO:0000256" key="7">
    <source>
        <dbReference type="ARBA" id="ARBA00023136"/>
    </source>
</evidence>
<accession>A0A517QPM6</accession>
<dbReference type="InterPro" id="IPR029044">
    <property type="entry name" value="Nucleotide-diphossugar_trans"/>
</dbReference>
<dbReference type="InterPro" id="IPR050256">
    <property type="entry name" value="Glycosyltransferase_2"/>
</dbReference>
<dbReference type="RefSeq" id="WP_145200012.1">
    <property type="nucleotide sequence ID" value="NZ_CP036267.1"/>
</dbReference>
<feature type="transmembrane region" description="Helical" evidence="9">
    <location>
        <begin position="227"/>
        <end position="249"/>
    </location>
</feature>
<feature type="domain" description="Glycosyltransferase 2-like" evidence="10">
    <location>
        <begin position="4"/>
        <end position="163"/>
    </location>
</feature>
<proteinExistence type="inferred from homology"/>
<dbReference type="AlphaFoldDB" id="A0A517QPM6"/>
<dbReference type="PANTHER" id="PTHR48090">
    <property type="entry name" value="UNDECAPRENYL-PHOSPHATE 4-DEOXY-4-FORMAMIDO-L-ARABINOSE TRANSFERASE-RELATED"/>
    <property type="match status" value="1"/>
</dbReference>
<dbReference type="CDD" id="cd04187">
    <property type="entry name" value="DPM1_like_bac"/>
    <property type="match status" value="1"/>
</dbReference>
<dbReference type="Gene3D" id="3.90.550.10">
    <property type="entry name" value="Spore Coat Polysaccharide Biosynthesis Protein SpsA, Chain A"/>
    <property type="match status" value="1"/>
</dbReference>
<keyword evidence="5 9" id="KW-0812">Transmembrane</keyword>
<evidence type="ECO:0000313" key="12">
    <source>
        <dbReference type="Proteomes" id="UP000315724"/>
    </source>
</evidence>
<evidence type="ECO:0000256" key="1">
    <source>
        <dbReference type="ARBA" id="ARBA00004651"/>
    </source>
</evidence>